<protein>
    <recommendedName>
        <fullName evidence="3">Co-chaperonin GroES</fullName>
    </recommendedName>
    <alternativeName>
        <fullName evidence="3">10 kDa chaperonin</fullName>
    </alternativeName>
    <alternativeName>
        <fullName evidence="3">Chaperonin-10</fullName>
        <shortName evidence="3">Cpn10</shortName>
    </alternativeName>
</protein>
<dbReference type="SUPFAM" id="SSF50129">
    <property type="entry name" value="GroES-like"/>
    <property type="match status" value="1"/>
</dbReference>
<dbReference type="Pfam" id="PF00166">
    <property type="entry name" value="Cpn10"/>
    <property type="match status" value="1"/>
</dbReference>
<dbReference type="Proteomes" id="UP001575105">
    <property type="component" value="Unassembled WGS sequence"/>
</dbReference>
<keyword evidence="3" id="KW-0963">Cytoplasm</keyword>
<sequence>MATATKTKTNLKPLDDRVVVKPQEAEDRTAGGIYLPESAKEKPMTGTVVAVGPGKLSDEGKRTPVSVKKGDVVLYGKYGGTEIELDGETVMVLRESELLGVVEK</sequence>
<evidence type="ECO:0000256" key="2">
    <source>
        <dbReference type="ARBA" id="ARBA00023186"/>
    </source>
</evidence>
<evidence type="ECO:0000313" key="5">
    <source>
        <dbReference type="EMBL" id="MFA9477874.1"/>
    </source>
</evidence>
<comment type="subcellular location">
    <subcellularLocation>
        <location evidence="3">Cytoplasm</location>
    </subcellularLocation>
</comment>
<accession>A0ABV4U2Q8</accession>
<dbReference type="InterPro" id="IPR018369">
    <property type="entry name" value="Chaprnonin_Cpn10_CS"/>
</dbReference>
<evidence type="ECO:0000313" key="6">
    <source>
        <dbReference type="Proteomes" id="UP001575105"/>
    </source>
</evidence>
<comment type="function">
    <text evidence="3 4">Together with the chaperonin GroEL, plays an essential role in assisting protein folding. The GroEL-GroES system forms a nano-cage that allows encapsulation of the non-native substrate proteins and provides a physical environment optimized to promote and accelerate protein folding. GroES binds to the apical surface of the GroEL ring, thereby capping the opening of the GroEL channel.</text>
</comment>
<comment type="caution">
    <text evidence="5">The sequence shown here is derived from an EMBL/GenBank/DDBJ whole genome shotgun (WGS) entry which is preliminary data.</text>
</comment>
<dbReference type="InterPro" id="IPR037124">
    <property type="entry name" value="Chaperonin_GroES_sf"/>
</dbReference>
<gene>
    <name evidence="3 5" type="primary">groES</name>
    <name evidence="3" type="synonym">groS</name>
    <name evidence="5" type="ORF">ACERK3_06140</name>
</gene>
<comment type="subunit">
    <text evidence="3">Heptamer of 7 subunits arranged in a ring. Interacts with the chaperonin GroEL.</text>
</comment>
<evidence type="ECO:0000256" key="3">
    <source>
        <dbReference type="HAMAP-Rule" id="MF_00580"/>
    </source>
</evidence>
<dbReference type="CDD" id="cd00320">
    <property type="entry name" value="cpn10"/>
    <property type="match status" value="1"/>
</dbReference>
<dbReference type="NCBIfam" id="NF001533">
    <property type="entry name" value="PRK00364.2-4"/>
    <property type="match status" value="1"/>
</dbReference>
<dbReference type="PANTHER" id="PTHR10772">
    <property type="entry name" value="10 KDA HEAT SHOCK PROTEIN"/>
    <property type="match status" value="1"/>
</dbReference>
<dbReference type="InterPro" id="IPR020818">
    <property type="entry name" value="Chaperonin_GroES"/>
</dbReference>
<evidence type="ECO:0000256" key="4">
    <source>
        <dbReference type="RuleBase" id="RU000535"/>
    </source>
</evidence>
<keyword evidence="2 3" id="KW-0143">Chaperone</keyword>
<dbReference type="HAMAP" id="MF_00580">
    <property type="entry name" value="CH10"/>
    <property type="match status" value="1"/>
</dbReference>
<dbReference type="NCBIfam" id="NF001531">
    <property type="entry name" value="PRK00364.2-2"/>
    <property type="match status" value="1"/>
</dbReference>
<dbReference type="PANTHER" id="PTHR10772:SF58">
    <property type="entry name" value="CO-CHAPERONIN GROES"/>
    <property type="match status" value="1"/>
</dbReference>
<comment type="similarity">
    <text evidence="1 3 4">Belongs to the GroES chaperonin family.</text>
</comment>
<dbReference type="InterPro" id="IPR011032">
    <property type="entry name" value="GroES-like_sf"/>
</dbReference>
<keyword evidence="6" id="KW-1185">Reference proteome</keyword>
<dbReference type="Gene3D" id="2.30.33.40">
    <property type="entry name" value="GroES chaperonin"/>
    <property type="match status" value="1"/>
</dbReference>
<dbReference type="EMBL" id="JBGUBD010000003">
    <property type="protein sequence ID" value="MFA9477874.1"/>
    <property type="molecule type" value="Genomic_DNA"/>
</dbReference>
<dbReference type="SMART" id="SM00883">
    <property type="entry name" value="Cpn10"/>
    <property type="match status" value="1"/>
</dbReference>
<name>A0ABV4U2Q8_9BACT</name>
<dbReference type="NCBIfam" id="NF001534">
    <property type="entry name" value="PRK00364.2-5"/>
    <property type="match status" value="1"/>
</dbReference>
<evidence type="ECO:0000256" key="1">
    <source>
        <dbReference type="ARBA" id="ARBA00006975"/>
    </source>
</evidence>
<dbReference type="RefSeq" id="WP_425344799.1">
    <property type="nucleotide sequence ID" value="NZ_JBGUBD010000003.1"/>
</dbReference>
<organism evidence="5 6">
    <name type="scientific">Natronomicrosphaera hydrolytica</name>
    <dbReference type="NCBI Taxonomy" id="3242702"/>
    <lineage>
        <taxon>Bacteria</taxon>
        <taxon>Pseudomonadati</taxon>
        <taxon>Planctomycetota</taxon>
        <taxon>Phycisphaerae</taxon>
        <taxon>Phycisphaerales</taxon>
        <taxon>Phycisphaeraceae</taxon>
        <taxon>Natronomicrosphaera</taxon>
    </lineage>
</organism>
<dbReference type="PROSITE" id="PS00681">
    <property type="entry name" value="CHAPERONINS_CPN10"/>
    <property type="match status" value="1"/>
</dbReference>
<reference evidence="5 6" key="1">
    <citation type="submission" date="2024-08" db="EMBL/GenBank/DDBJ databases">
        <title>Whole-genome sequencing of halo(alkali)philic microorganisms from hypersaline lakes.</title>
        <authorList>
            <person name="Sorokin D.Y."/>
            <person name="Merkel A.Y."/>
            <person name="Messina E."/>
            <person name="Yakimov M."/>
        </authorList>
    </citation>
    <scope>NUCLEOTIDE SEQUENCE [LARGE SCALE GENOMIC DNA]</scope>
    <source>
        <strain evidence="5 6">AB-hyl4</strain>
    </source>
</reference>
<dbReference type="PRINTS" id="PR00297">
    <property type="entry name" value="CHAPERONIN10"/>
</dbReference>
<proteinExistence type="inferred from homology"/>